<comment type="similarity">
    <text evidence="3">Belongs to the metallo-dependent hydrolases superfamily. Allantoinase family.</text>
</comment>
<keyword evidence="8" id="KW-0862">Zinc</keyword>
<evidence type="ECO:0000256" key="5">
    <source>
        <dbReference type="ARBA" id="ARBA00012863"/>
    </source>
</evidence>
<dbReference type="InterPro" id="IPR002195">
    <property type="entry name" value="Dihydroorotase_CS"/>
</dbReference>
<dbReference type="GO" id="GO:0004038">
    <property type="term" value="F:allantoinase activity"/>
    <property type="evidence" value="ECO:0007669"/>
    <property type="project" value="UniProtKB-EC"/>
</dbReference>
<dbReference type="GO" id="GO:0006145">
    <property type="term" value="P:purine nucleobase catabolic process"/>
    <property type="evidence" value="ECO:0007669"/>
    <property type="project" value="TreeGrafter"/>
</dbReference>
<protein>
    <recommendedName>
        <fullName evidence="5">allantoinase</fullName>
        <ecNumber evidence="5">3.5.2.5</ecNumber>
    </recommendedName>
</protein>
<feature type="transmembrane region" description="Helical" evidence="10">
    <location>
        <begin position="7"/>
        <end position="30"/>
    </location>
</feature>
<evidence type="ECO:0000259" key="11">
    <source>
        <dbReference type="Pfam" id="PF01979"/>
    </source>
</evidence>
<name>A0A2V3J2V6_9FLOR</name>
<dbReference type="OrthoDB" id="1924787at2759"/>
<reference evidence="12 13" key="1">
    <citation type="journal article" date="2018" name="Mol. Biol. Evol.">
        <title>Analysis of the draft genome of the red seaweed Gracilariopsis chorda provides insights into genome size evolution in Rhodophyta.</title>
        <authorList>
            <person name="Lee J."/>
            <person name="Yang E.C."/>
            <person name="Graf L."/>
            <person name="Yang J.H."/>
            <person name="Qiu H."/>
            <person name="Zel Zion U."/>
            <person name="Chan C.X."/>
            <person name="Stephens T.G."/>
            <person name="Weber A.P.M."/>
            <person name="Boo G.H."/>
            <person name="Boo S.M."/>
            <person name="Kim K.M."/>
            <person name="Shin Y."/>
            <person name="Jung M."/>
            <person name="Lee S.J."/>
            <person name="Yim H.S."/>
            <person name="Lee J.H."/>
            <person name="Bhattacharya D."/>
            <person name="Yoon H.S."/>
        </authorList>
    </citation>
    <scope>NUCLEOTIDE SEQUENCE [LARGE SCALE GENOMIC DNA]</scope>
    <source>
        <strain evidence="12 13">SKKU-2015</strain>
        <tissue evidence="12">Whole body</tissue>
    </source>
</reference>
<dbReference type="GO" id="GO:0005737">
    <property type="term" value="C:cytoplasm"/>
    <property type="evidence" value="ECO:0007669"/>
    <property type="project" value="TreeGrafter"/>
</dbReference>
<dbReference type="SUPFAM" id="SSF51338">
    <property type="entry name" value="Composite domain of metallo-dependent hydrolases"/>
    <property type="match status" value="1"/>
</dbReference>
<keyword evidence="13" id="KW-1185">Reference proteome</keyword>
<evidence type="ECO:0000256" key="9">
    <source>
        <dbReference type="SAM" id="MobiDB-lite"/>
    </source>
</evidence>
<comment type="subunit">
    <text evidence="4">Homotetramer.</text>
</comment>
<dbReference type="Gene3D" id="3.20.20.140">
    <property type="entry name" value="Metal-dependent hydrolases"/>
    <property type="match status" value="1"/>
</dbReference>
<keyword evidence="10" id="KW-0472">Membrane</keyword>
<dbReference type="UniPathway" id="UPA00395">
    <property type="reaction ID" value="UER00653"/>
</dbReference>
<dbReference type="NCBIfam" id="TIGR03178">
    <property type="entry name" value="allantoinase"/>
    <property type="match status" value="1"/>
</dbReference>
<dbReference type="GO" id="GO:0050897">
    <property type="term" value="F:cobalt ion binding"/>
    <property type="evidence" value="ECO:0007669"/>
    <property type="project" value="InterPro"/>
</dbReference>
<keyword evidence="7" id="KW-0378">Hydrolase</keyword>
<dbReference type="PANTHER" id="PTHR43668">
    <property type="entry name" value="ALLANTOINASE"/>
    <property type="match status" value="1"/>
</dbReference>
<dbReference type="GO" id="GO:0008270">
    <property type="term" value="F:zinc ion binding"/>
    <property type="evidence" value="ECO:0007669"/>
    <property type="project" value="InterPro"/>
</dbReference>
<gene>
    <name evidence="12" type="ORF">BWQ96_01902</name>
</gene>
<feature type="region of interest" description="Disordered" evidence="9">
    <location>
        <begin position="266"/>
        <end position="286"/>
    </location>
</feature>
<comment type="caution">
    <text evidence="12">The sequence shown here is derived from an EMBL/GenBank/DDBJ whole genome shotgun (WGS) entry which is preliminary data.</text>
</comment>
<evidence type="ECO:0000256" key="2">
    <source>
        <dbReference type="ARBA" id="ARBA00004968"/>
    </source>
</evidence>
<evidence type="ECO:0000256" key="4">
    <source>
        <dbReference type="ARBA" id="ARBA00011881"/>
    </source>
</evidence>
<keyword evidence="10" id="KW-1133">Transmembrane helix</keyword>
<evidence type="ECO:0000256" key="1">
    <source>
        <dbReference type="ARBA" id="ARBA00001947"/>
    </source>
</evidence>
<evidence type="ECO:0000256" key="8">
    <source>
        <dbReference type="ARBA" id="ARBA00022833"/>
    </source>
</evidence>
<organism evidence="12 13">
    <name type="scientific">Gracilariopsis chorda</name>
    <dbReference type="NCBI Taxonomy" id="448386"/>
    <lineage>
        <taxon>Eukaryota</taxon>
        <taxon>Rhodophyta</taxon>
        <taxon>Florideophyceae</taxon>
        <taxon>Rhodymeniophycidae</taxon>
        <taxon>Gracilariales</taxon>
        <taxon>Gracilariaceae</taxon>
        <taxon>Gracilariopsis</taxon>
    </lineage>
</organism>
<evidence type="ECO:0000256" key="6">
    <source>
        <dbReference type="ARBA" id="ARBA00022723"/>
    </source>
</evidence>
<dbReference type="SUPFAM" id="SSF51556">
    <property type="entry name" value="Metallo-dependent hydrolases"/>
    <property type="match status" value="1"/>
</dbReference>
<dbReference type="InterPro" id="IPR011059">
    <property type="entry name" value="Metal-dep_hydrolase_composite"/>
</dbReference>
<evidence type="ECO:0000313" key="12">
    <source>
        <dbReference type="EMBL" id="PXF48442.1"/>
    </source>
</evidence>
<dbReference type="Pfam" id="PF01979">
    <property type="entry name" value="Amidohydro_1"/>
    <property type="match status" value="1"/>
</dbReference>
<keyword evidence="10" id="KW-0812">Transmembrane</keyword>
<dbReference type="EMBL" id="NBIV01000014">
    <property type="protein sequence ID" value="PXF48442.1"/>
    <property type="molecule type" value="Genomic_DNA"/>
</dbReference>
<accession>A0A2V3J2V6</accession>
<evidence type="ECO:0000256" key="3">
    <source>
        <dbReference type="ARBA" id="ARBA00010368"/>
    </source>
</evidence>
<evidence type="ECO:0000256" key="10">
    <source>
        <dbReference type="SAM" id="Phobius"/>
    </source>
</evidence>
<dbReference type="Proteomes" id="UP000247409">
    <property type="component" value="Unassembled WGS sequence"/>
</dbReference>
<dbReference type="InterPro" id="IPR006680">
    <property type="entry name" value="Amidohydro-rel"/>
</dbReference>
<sequence>MLEFQRIVFLQGLFTFVIVPAIAIFLGFVAPSNLVTVKLTHSFFHTANIIQLHRSPTYFPSPPYTLFSTRVVLPSRTIKPSYILITSEGKIHDLCPSLARTPSEWRKVVIDVSPLVVMPGLIDPHVHVNAPGREEWEGFEHATRAAAAGGTTTILDMPLNNVPSTIDAESLQKKIRAWAHSDSVVDVGLIGGIVHGNKESVGDLIDGGVLALKSFMIDSQSAHFPHVNAADLKDAVVELNRIFSNSNYVGREVPYILHAELDDFGPDTGSRATTQGTYDHTSYDDYEKSRPHSWETNAVELAANIANNTRVHIHIAHVSSHRAAQRIFELRSSNSFKGKITAETCTQYLVWGKEEIPPGSTSYKCAPPIRSVRNRDKLRSYLFRIDRESASLDFVASDHSPCPPELKQGENLTKAWGGISGLQYRLQGTWSVAKELNLTIIQLSDILSGRPASVFGIDGMKGVLKSGLDADLLIWDPESSVVLNPGNCLHRHKVSAFHGYKGQGEVYYTLLRGRPVYNRNSESLAVSNTHPSPGRLLMREKRDGTISQRLSTEFSQYS</sequence>
<dbReference type="EC" id="3.5.2.5" evidence="5"/>
<feature type="domain" description="Amidohydrolase-related" evidence="11">
    <location>
        <begin position="116"/>
        <end position="179"/>
    </location>
</feature>
<dbReference type="PROSITE" id="PS00482">
    <property type="entry name" value="DIHYDROOROTASE_1"/>
    <property type="match status" value="1"/>
</dbReference>
<dbReference type="AlphaFoldDB" id="A0A2V3J2V6"/>
<dbReference type="STRING" id="448386.A0A2V3J2V6"/>
<dbReference type="InterPro" id="IPR017593">
    <property type="entry name" value="Allantoinase"/>
</dbReference>
<evidence type="ECO:0000256" key="7">
    <source>
        <dbReference type="ARBA" id="ARBA00022801"/>
    </source>
</evidence>
<keyword evidence="6" id="KW-0479">Metal-binding</keyword>
<dbReference type="InterPro" id="IPR050138">
    <property type="entry name" value="DHOase/Allantoinase_Hydrolase"/>
</dbReference>
<comment type="pathway">
    <text evidence="2">Nitrogen metabolism; (S)-allantoin degradation; allantoate from (S)-allantoin: step 1/1.</text>
</comment>
<feature type="compositionally biased region" description="Polar residues" evidence="9">
    <location>
        <begin position="270"/>
        <end position="280"/>
    </location>
</feature>
<comment type="cofactor">
    <cofactor evidence="1">
        <name>Zn(2+)</name>
        <dbReference type="ChEBI" id="CHEBI:29105"/>
    </cofactor>
</comment>
<dbReference type="GO" id="GO:0000256">
    <property type="term" value="P:allantoin catabolic process"/>
    <property type="evidence" value="ECO:0007669"/>
    <property type="project" value="UniProtKB-UniPathway"/>
</dbReference>
<evidence type="ECO:0000313" key="13">
    <source>
        <dbReference type="Proteomes" id="UP000247409"/>
    </source>
</evidence>
<dbReference type="PANTHER" id="PTHR43668:SF2">
    <property type="entry name" value="ALLANTOINASE"/>
    <property type="match status" value="1"/>
</dbReference>
<proteinExistence type="inferred from homology"/>
<dbReference type="InterPro" id="IPR032466">
    <property type="entry name" value="Metal_Hydrolase"/>
</dbReference>